<dbReference type="InterPro" id="IPR050834">
    <property type="entry name" value="Glycosyltransf_2"/>
</dbReference>
<protein>
    <submittedName>
        <fullName evidence="2">Glycosyltransferase family 2 protein</fullName>
    </submittedName>
</protein>
<sequence>MMPLHKCAVIIPTKNAMPGLGDVLSQVLSQETPWPYEVIVIDSGSSDGTTEFVRALSVVRLIEIAPETFGHGRTRNQAIAAADAEFVALLTHDAEPCDQQWLANLVSAAEQDPEIAGVFGRHTAVPSASPFTKADLDRHFQSFGNGPHVVSKALDDKRYEQDPAWRQALHYYSDNNSLMRKSVWEKHPYPDVEFAEDQIWAREIIEAGFSKAYAPEAMVYHSHDYAPMEQLRRAFDESRNFKKYFGYRLSASPLSALAAVIKNVAEAFLNAPDETRYGPVTLDQKSLRARQRGALIVGHFLGAHHERLPETWAQWLSLDHRLFRS</sequence>
<dbReference type="CDD" id="cd00761">
    <property type="entry name" value="Glyco_tranf_GTA_type"/>
    <property type="match status" value="1"/>
</dbReference>
<dbReference type="PANTHER" id="PTHR43685:SF13">
    <property type="entry name" value="O ANTIGEN BIOSYNTHESIS RHAMNOSYLTRANSFERASE RFBN"/>
    <property type="match status" value="1"/>
</dbReference>
<dbReference type="Pfam" id="PF00535">
    <property type="entry name" value="Glycos_transf_2"/>
    <property type="match status" value="1"/>
</dbReference>
<dbReference type="PANTHER" id="PTHR43685">
    <property type="entry name" value="GLYCOSYLTRANSFERASE"/>
    <property type="match status" value="1"/>
</dbReference>
<gene>
    <name evidence="2" type="ORF">J0X15_16465</name>
</gene>
<dbReference type="InterPro" id="IPR029044">
    <property type="entry name" value="Nucleotide-diphossugar_trans"/>
</dbReference>
<organism evidence="2 3">
    <name type="scientific">Roseibium limicola</name>
    <dbReference type="NCBI Taxonomy" id="2816037"/>
    <lineage>
        <taxon>Bacteria</taxon>
        <taxon>Pseudomonadati</taxon>
        <taxon>Pseudomonadota</taxon>
        <taxon>Alphaproteobacteria</taxon>
        <taxon>Hyphomicrobiales</taxon>
        <taxon>Stappiaceae</taxon>
        <taxon>Roseibium</taxon>
    </lineage>
</organism>
<dbReference type="Gene3D" id="3.90.550.10">
    <property type="entry name" value="Spore Coat Polysaccharide Biosynthesis Protein SpsA, Chain A"/>
    <property type="match status" value="1"/>
</dbReference>
<dbReference type="AlphaFoldDB" id="A0A939J843"/>
<evidence type="ECO:0000313" key="2">
    <source>
        <dbReference type="EMBL" id="MBO0346822.1"/>
    </source>
</evidence>
<dbReference type="InterPro" id="IPR001173">
    <property type="entry name" value="Glyco_trans_2-like"/>
</dbReference>
<dbReference type="EMBL" id="JAFLNF010000007">
    <property type="protein sequence ID" value="MBO0346822.1"/>
    <property type="molecule type" value="Genomic_DNA"/>
</dbReference>
<dbReference type="RefSeq" id="WP_206942979.1">
    <property type="nucleotide sequence ID" value="NZ_JAFLNF010000007.1"/>
</dbReference>
<accession>A0A939J843</accession>
<dbReference type="Proteomes" id="UP000664779">
    <property type="component" value="Unassembled WGS sequence"/>
</dbReference>
<reference evidence="2" key="1">
    <citation type="submission" date="2021-03" db="EMBL/GenBank/DDBJ databases">
        <title>Roseibium sp. CAU 1637 isolated from Incheon.</title>
        <authorList>
            <person name="Kim W."/>
        </authorList>
    </citation>
    <scope>NUCLEOTIDE SEQUENCE</scope>
    <source>
        <strain evidence="2">CAU 1637</strain>
    </source>
</reference>
<evidence type="ECO:0000259" key="1">
    <source>
        <dbReference type="Pfam" id="PF00535"/>
    </source>
</evidence>
<dbReference type="SUPFAM" id="SSF53448">
    <property type="entry name" value="Nucleotide-diphospho-sugar transferases"/>
    <property type="match status" value="1"/>
</dbReference>
<evidence type="ECO:0000313" key="3">
    <source>
        <dbReference type="Proteomes" id="UP000664779"/>
    </source>
</evidence>
<name>A0A939J843_9HYPH</name>
<dbReference type="GO" id="GO:0044010">
    <property type="term" value="P:single-species biofilm formation"/>
    <property type="evidence" value="ECO:0007669"/>
    <property type="project" value="TreeGrafter"/>
</dbReference>
<keyword evidence="3" id="KW-1185">Reference proteome</keyword>
<proteinExistence type="predicted"/>
<feature type="domain" description="Glycosyltransferase 2-like" evidence="1">
    <location>
        <begin position="9"/>
        <end position="185"/>
    </location>
</feature>
<comment type="caution">
    <text evidence="2">The sequence shown here is derived from an EMBL/GenBank/DDBJ whole genome shotgun (WGS) entry which is preliminary data.</text>
</comment>